<accession>A0ABQ2CG84</accession>
<reference evidence="2" key="1">
    <citation type="journal article" date="2019" name="Int. J. Syst. Evol. Microbiol.">
        <title>The Global Catalogue of Microorganisms (GCM) 10K type strain sequencing project: providing services to taxonomists for standard genome sequencing and annotation.</title>
        <authorList>
            <consortium name="The Broad Institute Genomics Platform"/>
            <consortium name="The Broad Institute Genome Sequencing Center for Infectious Disease"/>
            <person name="Wu L."/>
            <person name="Ma J."/>
        </authorList>
    </citation>
    <scope>NUCLEOTIDE SEQUENCE [LARGE SCALE GENOMIC DNA]</scope>
    <source>
        <strain evidence="2">CGMCC 1.3601</strain>
    </source>
</reference>
<gene>
    <name evidence="1" type="ORF">GCM10007175_17150</name>
</gene>
<organism evidence="1 2">
    <name type="scientific">Pseudarthrobacter scleromae</name>
    <dbReference type="NCBI Taxonomy" id="158897"/>
    <lineage>
        <taxon>Bacteria</taxon>
        <taxon>Bacillati</taxon>
        <taxon>Actinomycetota</taxon>
        <taxon>Actinomycetes</taxon>
        <taxon>Micrococcales</taxon>
        <taxon>Micrococcaceae</taxon>
        <taxon>Pseudarthrobacter</taxon>
    </lineage>
</organism>
<dbReference type="Proteomes" id="UP000658754">
    <property type="component" value="Unassembled WGS sequence"/>
</dbReference>
<proteinExistence type="predicted"/>
<keyword evidence="2" id="KW-1185">Reference proteome</keyword>
<dbReference type="EMBL" id="BMKV01000003">
    <property type="protein sequence ID" value="GGI80482.1"/>
    <property type="molecule type" value="Genomic_DNA"/>
</dbReference>
<dbReference type="RefSeq" id="WP_229675295.1">
    <property type="nucleotide sequence ID" value="NZ_BMKV01000003.1"/>
</dbReference>
<comment type="caution">
    <text evidence="1">The sequence shown here is derived from an EMBL/GenBank/DDBJ whole genome shotgun (WGS) entry which is preliminary data.</text>
</comment>
<evidence type="ECO:0008006" key="3">
    <source>
        <dbReference type="Google" id="ProtNLM"/>
    </source>
</evidence>
<protein>
    <recommendedName>
        <fullName evidence="3">DUF559 domain-containing protein</fullName>
    </recommendedName>
</protein>
<dbReference type="Gene3D" id="3.40.960.10">
    <property type="entry name" value="VSR Endonuclease"/>
    <property type="match status" value="1"/>
</dbReference>
<evidence type="ECO:0000313" key="1">
    <source>
        <dbReference type="EMBL" id="GGI80482.1"/>
    </source>
</evidence>
<evidence type="ECO:0000313" key="2">
    <source>
        <dbReference type="Proteomes" id="UP000658754"/>
    </source>
</evidence>
<sequence>MAAVTIFGAAAPGIVDSTGGTKRWRTDIQVVVGPTMGLSIEYDGEHWHAKRREVDTRKTLDLLDAGYFVARIRENHLPFLEIQHERLLQVRSFLYKTAPLDTIRGIKDWLSAF</sequence>
<name>A0ABQ2CG84_9MICC</name>